<sequence length="108" mass="11509">MDLTIAEETTATTTDTAAFFASSSSSSPQEQQQQPADDSVLPGSAAGSASTTMDFFFHGPLDQLQGATELDIQLNPLLMNRVTQLCLAKISIASSGRESLRRVAQLSW</sequence>
<feature type="region of interest" description="Disordered" evidence="1">
    <location>
        <begin position="16"/>
        <end position="46"/>
    </location>
</feature>
<dbReference type="EMBL" id="JAAAIN010001782">
    <property type="protein sequence ID" value="KAG0300251.1"/>
    <property type="molecule type" value="Genomic_DNA"/>
</dbReference>
<name>A0A9P6QVA9_9FUNG</name>
<proteinExistence type="predicted"/>
<feature type="compositionally biased region" description="Low complexity" evidence="1">
    <location>
        <begin position="16"/>
        <end position="39"/>
    </location>
</feature>
<accession>A0A9P6QVA9</accession>
<comment type="caution">
    <text evidence="2">The sequence shown here is derived from an EMBL/GenBank/DDBJ whole genome shotgun (WGS) entry which is preliminary data.</text>
</comment>
<organism evidence="2 3">
    <name type="scientific">Linnemannia gamsii</name>
    <dbReference type="NCBI Taxonomy" id="64522"/>
    <lineage>
        <taxon>Eukaryota</taxon>
        <taxon>Fungi</taxon>
        <taxon>Fungi incertae sedis</taxon>
        <taxon>Mucoromycota</taxon>
        <taxon>Mortierellomycotina</taxon>
        <taxon>Mortierellomycetes</taxon>
        <taxon>Mortierellales</taxon>
        <taxon>Mortierellaceae</taxon>
        <taxon>Linnemannia</taxon>
    </lineage>
</organism>
<dbReference type="Proteomes" id="UP000823405">
    <property type="component" value="Unassembled WGS sequence"/>
</dbReference>
<dbReference type="OrthoDB" id="2425257at2759"/>
<protein>
    <submittedName>
        <fullName evidence="2">Uncharacterized protein</fullName>
    </submittedName>
</protein>
<keyword evidence="3" id="KW-1185">Reference proteome</keyword>
<evidence type="ECO:0000313" key="3">
    <source>
        <dbReference type="Proteomes" id="UP000823405"/>
    </source>
</evidence>
<evidence type="ECO:0000256" key="1">
    <source>
        <dbReference type="SAM" id="MobiDB-lite"/>
    </source>
</evidence>
<gene>
    <name evidence="2" type="ORF">BGZ97_003322</name>
</gene>
<dbReference type="AlphaFoldDB" id="A0A9P6QVA9"/>
<evidence type="ECO:0000313" key="2">
    <source>
        <dbReference type="EMBL" id="KAG0300251.1"/>
    </source>
</evidence>
<reference evidence="2" key="1">
    <citation type="journal article" date="2020" name="Fungal Divers.">
        <title>Resolving the Mortierellaceae phylogeny through synthesis of multi-gene phylogenetics and phylogenomics.</title>
        <authorList>
            <person name="Vandepol N."/>
            <person name="Liber J."/>
            <person name="Desiro A."/>
            <person name="Na H."/>
            <person name="Kennedy M."/>
            <person name="Barry K."/>
            <person name="Grigoriev I.V."/>
            <person name="Miller A.N."/>
            <person name="O'Donnell K."/>
            <person name="Stajich J.E."/>
            <person name="Bonito G."/>
        </authorList>
    </citation>
    <scope>NUCLEOTIDE SEQUENCE</scope>
    <source>
        <strain evidence="2">NVP60</strain>
    </source>
</reference>